<evidence type="ECO:0000313" key="1">
    <source>
        <dbReference type="Ensembl" id="ENSUPAP00010018233.1"/>
    </source>
</evidence>
<dbReference type="Ensembl" id="ENSUPAT00010020769.1">
    <property type="protein sequence ID" value="ENSUPAP00010018233.1"/>
    <property type="gene ID" value="ENSUPAG00010014488.1"/>
</dbReference>
<reference evidence="1" key="1">
    <citation type="submission" date="2025-08" db="UniProtKB">
        <authorList>
            <consortium name="Ensembl"/>
        </authorList>
    </citation>
    <scope>IDENTIFICATION</scope>
</reference>
<organism evidence="1 2">
    <name type="scientific">Urocitellus parryii</name>
    <name type="common">Arctic ground squirrel</name>
    <name type="synonym">Spermophilus parryii</name>
    <dbReference type="NCBI Taxonomy" id="9999"/>
    <lineage>
        <taxon>Eukaryota</taxon>
        <taxon>Metazoa</taxon>
        <taxon>Chordata</taxon>
        <taxon>Craniata</taxon>
        <taxon>Vertebrata</taxon>
        <taxon>Euteleostomi</taxon>
        <taxon>Mammalia</taxon>
        <taxon>Eutheria</taxon>
        <taxon>Euarchontoglires</taxon>
        <taxon>Glires</taxon>
        <taxon>Rodentia</taxon>
        <taxon>Sciuromorpha</taxon>
        <taxon>Sciuridae</taxon>
        <taxon>Xerinae</taxon>
        <taxon>Marmotini</taxon>
        <taxon>Urocitellus</taxon>
    </lineage>
</organism>
<dbReference type="AlphaFoldDB" id="A0A8D2HUN8"/>
<reference evidence="1" key="2">
    <citation type="submission" date="2025-09" db="UniProtKB">
        <authorList>
            <consortium name="Ensembl"/>
        </authorList>
    </citation>
    <scope>IDENTIFICATION</scope>
</reference>
<sequence length="62" mass="7195">MEGLGFGSVGLVGLPQQLVQHQQEVLLPPRGLLQLRRKWKQRKKNLKSQLKTWALIFLTKFL</sequence>
<dbReference type="Proteomes" id="UP000694417">
    <property type="component" value="Unplaced"/>
</dbReference>
<proteinExistence type="predicted"/>
<protein>
    <submittedName>
        <fullName evidence="1">Uncharacterized protein</fullName>
    </submittedName>
</protein>
<keyword evidence="2" id="KW-1185">Reference proteome</keyword>
<accession>A0A8D2HUN8</accession>
<evidence type="ECO:0000313" key="2">
    <source>
        <dbReference type="Proteomes" id="UP000694417"/>
    </source>
</evidence>
<name>A0A8D2HUN8_UROPR</name>